<evidence type="ECO:0000259" key="1">
    <source>
        <dbReference type="Pfam" id="PF05634"/>
    </source>
</evidence>
<dbReference type="InterPro" id="IPR023342">
    <property type="entry name" value="APO_dom"/>
</dbReference>
<dbReference type="EMBL" id="HG994357">
    <property type="protein sequence ID" value="CAF2128418.1"/>
    <property type="molecule type" value="Genomic_DNA"/>
</dbReference>
<dbReference type="Gramene" id="CDX92921">
    <property type="protein sequence ID" value="CDX92921"/>
    <property type="gene ID" value="GSBRNA2T00154776001"/>
</dbReference>
<organism evidence="2">
    <name type="scientific">Brassica napus</name>
    <name type="common">Rape</name>
    <dbReference type="NCBI Taxonomy" id="3708"/>
    <lineage>
        <taxon>Eukaryota</taxon>
        <taxon>Viridiplantae</taxon>
        <taxon>Streptophyta</taxon>
        <taxon>Embryophyta</taxon>
        <taxon>Tracheophyta</taxon>
        <taxon>Spermatophyta</taxon>
        <taxon>Magnoliopsida</taxon>
        <taxon>eudicotyledons</taxon>
        <taxon>Gunneridae</taxon>
        <taxon>Pentapetalae</taxon>
        <taxon>rosids</taxon>
        <taxon>malvids</taxon>
        <taxon>Brassicales</taxon>
        <taxon>Brassicaceae</taxon>
        <taxon>Brassiceae</taxon>
        <taxon>Brassica</taxon>
    </lineage>
</organism>
<dbReference type="AlphaFoldDB" id="A0A816W4N4"/>
<dbReference type="Proteomes" id="UP001295469">
    <property type="component" value="Chromosome A03"/>
</dbReference>
<gene>
    <name evidence="2" type="ORF">DARMORV10_A03P42450.1</name>
</gene>
<proteinExistence type="predicted"/>
<dbReference type="Pfam" id="PF05634">
    <property type="entry name" value="APO_RNA-bind"/>
    <property type="match status" value="1"/>
</dbReference>
<protein>
    <submittedName>
        <fullName evidence="2">(rape) hypothetical protein</fullName>
    </submittedName>
</protein>
<name>A0A816W4N4_BRANA</name>
<sequence length="202" mass="22926">MTFLYVFYIPEIKILKPFRFCSEVFIGKEEHLIQTCCSYIRLENNKLHEWVPGSTYNVVVPVGSSTYLMSQGVIRHQHRFDSYRVPSILELCCQAGAIHPVEINDNQQISDEDDRNLKYVGSNALMVWEKVRAGLKTLLLVYPSKVCNRRVNDGINYYGHASAVASLCSHASALVSNTTYACEMKPRGLSFPFSNSSPYQET</sequence>
<feature type="domain" description="APO" evidence="1">
    <location>
        <begin position="19"/>
        <end position="97"/>
    </location>
</feature>
<dbReference type="GO" id="GO:0003723">
    <property type="term" value="F:RNA binding"/>
    <property type="evidence" value="ECO:0007669"/>
    <property type="project" value="InterPro"/>
</dbReference>
<reference evidence="2" key="1">
    <citation type="submission" date="2021-01" db="EMBL/GenBank/DDBJ databases">
        <authorList>
            <consortium name="Genoscope - CEA"/>
            <person name="William W."/>
        </authorList>
    </citation>
    <scope>NUCLEOTIDE SEQUENCE</scope>
</reference>
<accession>A0A816W4N4</accession>
<evidence type="ECO:0000313" key="2">
    <source>
        <dbReference type="EMBL" id="CAF2128418.1"/>
    </source>
</evidence>